<feature type="domain" description="EF-hand" evidence="3">
    <location>
        <begin position="48"/>
        <end position="83"/>
    </location>
</feature>
<dbReference type="STRING" id="7739.C3ZE04"/>
<dbReference type="CDD" id="cd00051">
    <property type="entry name" value="EFh"/>
    <property type="match status" value="2"/>
</dbReference>
<keyword evidence="2" id="KW-0106">Calcium</keyword>
<gene>
    <name evidence="4" type="ORF">BRAFLDRAFT_65535</name>
</gene>
<dbReference type="PROSITE" id="PS50222">
    <property type="entry name" value="EF_HAND_2"/>
    <property type="match status" value="3"/>
</dbReference>
<dbReference type="InterPro" id="IPR018247">
    <property type="entry name" value="EF_Hand_1_Ca_BS"/>
</dbReference>
<dbReference type="InterPro" id="IPR050145">
    <property type="entry name" value="Centrin_CML-like"/>
</dbReference>
<accession>C3ZE04</accession>
<name>C3ZE04_BRAFL</name>
<dbReference type="Pfam" id="PF13202">
    <property type="entry name" value="EF-hand_5"/>
    <property type="match status" value="1"/>
</dbReference>
<protein>
    <recommendedName>
        <fullName evidence="3">EF-hand domain-containing protein</fullName>
    </recommendedName>
</protein>
<feature type="domain" description="EF-hand" evidence="3">
    <location>
        <begin position="12"/>
        <end position="47"/>
    </location>
</feature>
<evidence type="ECO:0000256" key="1">
    <source>
        <dbReference type="ARBA" id="ARBA00022737"/>
    </source>
</evidence>
<dbReference type="InParanoid" id="C3ZE04"/>
<dbReference type="Pfam" id="PF13499">
    <property type="entry name" value="EF-hand_7"/>
    <property type="match status" value="1"/>
</dbReference>
<dbReference type="GO" id="GO:0043226">
    <property type="term" value="C:organelle"/>
    <property type="evidence" value="ECO:0007669"/>
    <property type="project" value="UniProtKB-ARBA"/>
</dbReference>
<dbReference type="AlphaFoldDB" id="C3ZE04"/>
<dbReference type="InterPro" id="IPR011992">
    <property type="entry name" value="EF-hand-dom_pair"/>
</dbReference>
<evidence type="ECO:0000256" key="2">
    <source>
        <dbReference type="ARBA" id="ARBA00022837"/>
    </source>
</evidence>
<dbReference type="Gene3D" id="1.10.238.10">
    <property type="entry name" value="EF-hand"/>
    <property type="match status" value="1"/>
</dbReference>
<sequence length="148" mass="16734">MAAAAKTPTSEKQMKLYKKCFAMLDTSEDGFISPAELGPALAALSIDPTPGLIKDTIRVFDVDENGKLDFDEFVTFMTHMKEVMSPEPRFLMEAFKSFDKLFDANRDGVLQYEEFVELMNPRRSAKTLPQQAECEEKIIQKLKQGAEN</sequence>
<evidence type="ECO:0000259" key="3">
    <source>
        <dbReference type="PROSITE" id="PS50222"/>
    </source>
</evidence>
<dbReference type="GO" id="GO:0005509">
    <property type="term" value="F:calcium ion binding"/>
    <property type="evidence" value="ECO:0007669"/>
    <property type="project" value="InterPro"/>
</dbReference>
<organism>
    <name type="scientific">Branchiostoma floridae</name>
    <name type="common">Florida lancelet</name>
    <name type="synonym">Amphioxus</name>
    <dbReference type="NCBI Taxonomy" id="7739"/>
    <lineage>
        <taxon>Eukaryota</taxon>
        <taxon>Metazoa</taxon>
        <taxon>Chordata</taxon>
        <taxon>Cephalochordata</taxon>
        <taxon>Leptocardii</taxon>
        <taxon>Amphioxiformes</taxon>
        <taxon>Branchiostomatidae</taxon>
        <taxon>Branchiostoma</taxon>
    </lineage>
</organism>
<proteinExistence type="predicted"/>
<dbReference type="InterPro" id="IPR002048">
    <property type="entry name" value="EF_hand_dom"/>
</dbReference>
<dbReference type="PROSITE" id="PS00018">
    <property type="entry name" value="EF_HAND_1"/>
    <property type="match status" value="3"/>
</dbReference>
<dbReference type="EMBL" id="GG666612">
    <property type="protein sequence ID" value="EEN48960.1"/>
    <property type="molecule type" value="Genomic_DNA"/>
</dbReference>
<dbReference type="SUPFAM" id="SSF47473">
    <property type="entry name" value="EF-hand"/>
    <property type="match status" value="1"/>
</dbReference>
<dbReference type="FunFam" id="1.10.238.10:FF:000178">
    <property type="entry name" value="Calmodulin-2 A"/>
    <property type="match status" value="1"/>
</dbReference>
<keyword evidence="1" id="KW-0677">Repeat</keyword>
<reference evidence="4" key="1">
    <citation type="journal article" date="2008" name="Nature">
        <title>The amphioxus genome and the evolution of the chordate karyotype.</title>
        <authorList>
            <consortium name="US DOE Joint Genome Institute (JGI-PGF)"/>
            <person name="Putnam N.H."/>
            <person name="Butts T."/>
            <person name="Ferrier D.E.K."/>
            <person name="Furlong R.F."/>
            <person name="Hellsten U."/>
            <person name="Kawashima T."/>
            <person name="Robinson-Rechavi M."/>
            <person name="Shoguchi E."/>
            <person name="Terry A."/>
            <person name="Yu J.-K."/>
            <person name="Benito-Gutierrez E.L."/>
            <person name="Dubchak I."/>
            <person name="Garcia-Fernandez J."/>
            <person name="Gibson-Brown J.J."/>
            <person name="Grigoriev I.V."/>
            <person name="Horton A.C."/>
            <person name="de Jong P.J."/>
            <person name="Jurka J."/>
            <person name="Kapitonov V.V."/>
            <person name="Kohara Y."/>
            <person name="Kuroki Y."/>
            <person name="Lindquist E."/>
            <person name="Lucas S."/>
            <person name="Osoegawa K."/>
            <person name="Pennacchio L.A."/>
            <person name="Salamov A.A."/>
            <person name="Satou Y."/>
            <person name="Sauka-Spengler T."/>
            <person name="Schmutz J."/>
            <person name="Shin-I T."/>
            <person name="Toyoda A."/>
            <person name="Bronner-Fraser M."/>
            <person name="Fujiyama A."/>
            <person name="Holland L.Z."/>
            <person name="Holland P.W.H."/>
            <person name="Satoh N."/>
            <person name="Rokhsar D.S."/>
        </authorList>
    </citation>
    <scope>NUCLEOTIDE SEQUENCE [LARGE SCALE GENOMIC DNA]</scope>
    <source>
        <strain evidence="4">S238N-H82</strain>
        <tissue evidence="4">Testes</tissue>
    </source>
</reference>
<evidence type="ECO:0000313" key="4">
    <source>
        <dbReference type="EMBL" id="EEN48960.1"/>
    </source>
</evidence>
<dbReference type="eggNOG" id="KOG0027">
    <property type="taxonomic scope" value="Eukaryota"/>
</dbReference>
<feature type="domain" description="EF-hand" evidence="3">
    <location>
        <begin position="100"/>
        <end position="125"/>
    </location>
</feature>
<dbReference type="PANTHER" id="PTHR23050">
    <property type="entry name" value="CALCIUM BINDING PROTEIN"/>
    <property type="match status" value="1"/>
</dbReference>
<dbReference type="SMART" id="SM00054">
    <property type="entry name" value="EFh"/>
    <property type="match status" value="3"/>
</dbReference>